<evidence type="ECO:0000313" key="1">
    <source>
        <dbReference type="EMBL" id="MCF1752010.1"/>
    </source>
</evidence>
<name>A0ABS9BWL3_9BACT</name>
<comment type="caution">
    <text evidence="1">The sequence shown here is derived from an EMBL/GenBank/DDBJ whole genome shotgun (WGS) entry which is preliminary data.</text>
</comment>
<evidence type="ECO:0000313" key="2">
    <source>
        <dbReference type="Proteomes" id="UP001201449"/>
    </source>
</evidence>
<dbReference type="InterPro" id="IPR026444">
    <property type="entry name" value="Secre_tail"/>
</dbReference>
<keyword evidence="2" id="KW-1185">Reference proteome</keyword>
<accession>A0ABS9BWL3</accession>
<proteinExistence type="predicted"/>
<dbReference type="NCBIfam" id="TIGR04183">
    <property type="entry name" value="Por_Secre_tail"/>
    <property type="match status" value="1"/>
</dbReference>
<dbReference type="EMBL" id="JAKEVZ010000009">
    <property type="protein sequence ID" value="MCF1752010.1"/>
    <property type="molecule type" value="Genomic_DNA"/>
</dbReference>
<dbReference type="RefSeq" id="WP_234861937.1">
    <property type="nucleotide sequence ID" value="NZ_JAKEVZ010000009.1"/>
</dbReference>
<protein>
    <submittedName>
        <fullName evidence="1">T9SS type A sorting domain-containing protein</fullName>
    </submittedName>
</protein>
<dbReference type="Proteomes" id="UP001201449">
    <property type="component" value="Unassembled WGS sequence"/>
</dbReference>
<reference evidence="1 2" key="1">
    <citation type="submission" date="2022-01" db="EMBL/GenBank/DDBJ databases">
        <title>Mariniradius saccharolyticus sp. nov., isolated from sediment of a river.</title>
        <authorList>
            <person name="Liu H."/>
        </authorList>
    </citation>
    <scope>NUCLEOTIDE SEQUENCE [LARGE SCALE GENOMIC DNA]</scope>
    <source>
        <strain evidence="1 2">RY-2</strain>
    </source>
</reference>
<gene>
    <name evidence="1" type="ORF">L0U89_13120</name>
</gene>
<sequence>MPFFIDPEYNLGMDAMFINPKTTAKQAPLKRNTYGWRLLSINGLFQSQGLLTIHILPDNRNINQCLPGLISSYFRSFPTTTQTEKAKFCSSKKYRSNNSFLIRFVLVLTKKEFKMKYSPILVPFLLTFFASPCFSQSFSCYAPTDDLYWNIGSQYGSKRLSECSLSADYNCHGFAMAFFEVPCAAPSWNFPGPNPYICPTSGYSLKTSPEYKFDNRYVRVCNESDCKLVFYKTTDAQSQDHTSVRDQTINFPPFKYISKYGKSGPLVAHNLHGSFYHINGNVDITQTEFWTYVGQITTSNPTLPLQIGVTKSFAVQQASGVTYTWTSIYGKFNISSGQGTNVVVINPVYSGNDILRLTVSSGNCGSGSTKVQEFPITITPKCMDGTYSLGSTSNIPMNSVNFIGTGQVITKITCPSAASITWVKTSGNLIFTPWNITNVLFNMTSGGSISFTATARDASNQIIQTRNISFYNMSSFSAYPNPSSDEISLDLPQELEFEVYLIDLRNGTKYDFQTKQISEGVISIGNIPNGEYLIVVNHDGKPVAEQKLIIQRK</sequence>
<organism evidence="1 2">
    <name type="scientific">Mariniradius sediminis</name>
    <dbReference type="NCBI Taxonomy" id="2909237"/>
    <lineage>
        <taxon>Bacteria</taxon>
        <taxon>Pseudomonadati</taxon>
        <taxon>Bacteroidota</taxon>
        <taxon>Cytophagia</taxon>
        <taxon>Cytophagales</taxon>
        <taxon>Cyclobacteriaceae</taxon>
        <taxon>Mariniradius</taxon>
    </lineage>
</organism>